<proteinExistence type="predicted"/>
<dbReference type="STRING" id="655015.B1812_07805"/>
<evidence type="ECO:0000313" key="1">
    <source>
        <dbReference type="EMBL" id="ARN80992.1"/>
    </source>
</evidence>
<dbReference type="Proteomes" id="UP000193978">
    <property type="component" value="Chromosome"/>
</dbReference>
<dbReference type="EMBL" id="CP019948">
    <property type="protein sequence ID" value="ARN80992.1"/>
    <property type="molecule type" value="Genomic_DNA"/>
</dbReference>
<protein>
    <submittedName>
        <fullName evidence="1">Uncharacterized protein</fullName>
    </submittedName>
</protein>
<reference evidence="1 2" key="1">
    <citation type="submission" date="2017-02" db="EMBL/GenBank/DDBJ databases">
        <authorList>
            <person name="Peterson S.W."/>
        </authorList>
    </citation>
    <scope>NUCLEOTIDE SEQUENCE [LARGE SCALE GENOMIC DNA]</scope>
    <source>
        <strain evidence="1 2">S285</strain>
    </source>
</reference>
<sequence length="131" mass="14040">MARALSAYLSRDNVPARKPLQQAIDALKLPLKLDSDYVPFETSGYLPCTLDGEDAGFDLRFGDVAEDVSTALNLGERNVALNLKWGGDPREEAAALIFCAALANDFDAVVQGTEALSVKQLVAKARSLLEG</sequence>
<gene>
    <name evidence="1" type="ORF">B1812_07805</name>
</gene>
<keyword evidence="2" id="KW-1185">Reference proteome</keyword>
<name>A0A1W6MTV4_9HYPH</name>
<evidence type="ECO:0000313" key="2">
    <source>
        <dbReference type="Proteomes" id="UP000193978"/>
    </source>
</evidence>
<dbReference type="RefSeq" id="WP_085771080.1">
    <property type="nucleotide sequence ID" value="NZ_AP027149.1"/>
</dbReference>
<dbReference type="KEGG" id="mbry:B1812_07805"/>
<organism evidence="1 2">
    <name type="scientific">Methylocystis bryophila</name>
    <dbReference type="NCBI Taxonomy" id="655015"/>
    <lineage>
        <taxon>Bacteria</taxon>
        <taxon>Pseudomonadati</taxon>
        <taxon>Pseudomonadota</taxon>
        <taxon>Alphaproteobacteria</taxon>
        <taxon>Hyphomicrobiales</taxon>
        <taxon>Methylocystaceae</taxon>
        <taxon>Methylocystis</taxon>
    </lineage>
</organism>
<dbReference type="OrthoDB" id="5569723at2"/>
<dbReference type="AlphaFoldDB" id="A0A1W6MTV4"/>
<accession>A0A1W6MTV4</accession>